<feature type="transmembrane region" description="Helical" evidence="5">
    <location>
        <begin position="59"/>
        <end position="80"/>
    </location>
</feature>
<protein>
    <submittedName>
        <fullName evidence="6">Protein-S-isoprenylcysteine methyltransferase</fullName>
    </submittedName>
</protein>
<name>A0ABQ3GGU4_9MICC</name>
<dbReference type="PANTHER" id="PTHR12714:SF24">
    <property type="entry name" value="SLR1182 PROTEIN"/>
    <property type="match status" value="1"/>
</dbReference>
<reference evidence="7" key="1">
    <citation type="journal article" date="2019" name="Int. J. Syst. Evol. Microbiol.">
        <title>The Global Catalogue of Microorganisms (GCM) 10K type strain sequencing project: providing services to taxonomists for standard genome sequencing and annotation.</title>
        <authorList>
            <consortium name="The Broad Institute Genomics Platform"/>
            <consortium name="The Broad Institute Genome Sequencing Center for Infectious Disease"/>
            <person name="Wu L."/>
            <person name="Ma J."/>
        </authorList>
    </citation>
    <scope>NUCLEOTIDE SEQUENCE [LARGE SCALE GENOMIC DNA]</scope>
    <source>
        <strain evidence="7">KCTC 19466</strain>
    </source>
</reference>
<evidence type="ECO:0000313" key="6">
    <source>
        <dbReference type="EMBL" id="GHD04337.1"/>
    </source>
</evidence>
<evidence type="ECO:0000256" key="5">
    <source>
        <dbReference type="SAM" id="Phobius"/>
    </source>
</evidence>
<keyword evidence="6" id="KW-0808">Transferase</keyword>
<dbReference type="EMBL" id="BMXK01000004">
    <property type="protein sequence ID" value="GHD04337.1"/>
    <property type="molecule type" value="Genomic_DNA"/>
</dbReference>
<gene>
    <name evidence="6" type="ORF">GCM10008096_11550</name>
</gene>
<evidence type="ECO:0000256" key="3">
    <source>
        <dbReference type="ARBA" id="ARBA00022989"/>
    </source>
</evidence>
<organism evidence="6 7">
    <name type="scientific">Zhihengliuella salsuginis</name>
    <dbReference type="NCBI Taxonomy" id="578222"/>
    <lineage>
        <taxon>Bacteria</taxon>
        <taxon>Bacillati</taxon>
        <taxon>Actinomycetota</taxon>
        <taxon>Actinomycetes</taxon>
        <taxon>Micrococcales</taxon>
        <taxon>Micrococcaceae</taxon>
        <taxon>Zhihengliuella</taxon>
    </lineage>
</organism>
<dbReference type="GO" id="GO:0008168">
    <property type="term" value="F:methyltransferase activity"/>
    <property type="evidence" value="ECO:0007669"/>
    <property type="project" value="UniProtKB-KW"/>
</dbReference>
<keyword evidence="4 5" id="KW-0472">Membrane</keyword>
<keyword evidence="6" id="KW-0489">Methyltransferase</keyword>
<evidence type="ECO:0000313" key="7">
    <source>
        <dbReference type="Proteomes" id="UP000642819"/>
    </source>
</evidence>
<feature type="transmembrane region" description="Helical" evidence="5">
    <location>
        <begin position="121"/>
        <end position="138"/>
    </location>
</feature>
<accession>A0ABQ3GGU4</accession>
<dbReference type="InterPro" id="IPR007318">
    <property type="entry name" value="Phopholipid_MeTrfase"/>
</dbReference>
<comment type="subcellular location">
    <subcellularLocation>
        <location evidence="1">Endomembrane system</location>
        <topology evidence="1">Multi-pass membrane protein</topology>
    </subcellularLocation>
</comment>
<keyword evidence="7" id="KW-1185">Reference proteome</keyword>
<dbReference type="GO" id="GO:0032259">
    <property type="term" value="P:methylation"/>
    <property type="evidence" value="ECO:0007669"/>
    <property type="project" value="UniProtKB-KW"/>
</dbReference>
<comment type="caution">
    <text evidence="6">The sequence shown here is derived from an EMBL/GenBank/DDBJ whole genome shotgun (WGS) entry which is preliminary data.</text>
</comment>
<dbReference type="Proteomes" id="UP000642819">
    <property type="component" value="Unassembled WGS sequence"/>
</dbReference>
<keyword evidence="3 5" id="KW-1133">Transmembrane helix</keyword>
<sequence>MRFGSDDDVARQVDSRRKVRIPHWVRNVPLPQPHLVALGVAAVVETLARKHIVVPPLRFAGYSTVGAGVALAAWATQATAPTDLAEPDRLVSAGPYAISRNPMYVAWTLIYVGLGLARKSVWIFALLPAVLVMTHLTIKREERRLQEKFGPRYVAYAEKVRRYI</sequence>
<proteinExistence type="predicted"/>
<dbReference type="PANTHER" id="PTHR12714">
    <property type="entry name" value="PROTEIN-S ISOPRENYLCYSTEINE O-METHYLTRANSFERASE"/>
    <property type="match status" value="1"/>
</dbReference>
<evidence type="ECO:0000256" key="4">
    <source>
        <dbReference type="ARBA" id="ARBA00023136"/>
    </source>
</evidence>
<dbReference type="Gene3D" id="1.20.120.1630">
    <property type="match status" value="1"/>
</dbReference>
<evidence type="ECO:0000256" key="2">
    <source>
        <dbReference type="ARBA" id="ARBA00022692"/>
    </source>
</evidence>
<dbReference type="Pfam" id="PF04191">
    <property type="entry name" value="PEMT"/>
    <property type="match status" value="1"/>
</dbReference>
<keyword evidence="2 5" id="KW-0812">Transmembrane</keyword>
<evidence type="ECO:0000256" key="1">
    <source>
        <dbReference type="ARBA" id="ARBA00004127"/>
    </source>
</evidence>